<feature type="active site" description="Nucleophile" evidence="4">
    <location>
        <position position="485"/>
    </location>
</feature>
<dbReference type="PANTHER" id="PTHR11061:SF30">
    <property type="entry name" value="TRNA (URACIL(54)-C(5))-METHYLTRANSFERASE"/>
    <property type="match status" value="1"/>
</dbReference>
<reference evidence="7 8" key="1">
    <citation type="submission" date="2017-04" db="EMBL/GenBank/DDBJ databases">
        <title>Draft genome of the yeast Clavispora lusitaniae type strain CBS 6936.</title>
        <authorList>
            <person name="Durrens P."/>
            <person name="Klopp C."/>
            <person name="Biteau N."/>
            <person name="Fitton-Ouhabi V."/>
            <person name="Dementhon K."/>
            <person name="Accoceberry I."/>
            <person name="Sherman D.J."/>
            <person name="Noel T."/>
        </authorList>
    </citation>
    <scope>NUCLEOTIDE SEQUENCE [LARGE SCALE GENOMIC DNA]</scope>
    <source>
        <strain evidence="7 8">CBS 6936</strain>
    </source>
</reference>
<dbReference type="Pfam" id="PF05958">
    <property type="entry name" value="tRNA_U5-meth_tr"/>
    <property type="match status" value="1"/>
</dbReference>
<dbReference type="InterPro" id="IPR029063">
    <property type="entry name" value="SAM-dependent_MTases_sf"/>
</dbReference>
<dbReference type="PROSITE" id="PS51622">
    <property type="entry name" value="SAM_MT_RNA_M5U_2"/>
    <property type="match status" value="1"/>
</dbReference>
<gene>
    <name evidence="7" type="ORF">A9F13_22g00572</name>
</gene>
<dbReference type="GO" id="GO:0032259">
    <property type="term" value="P:methylation"/>
    <property type="evidence" value="ECO:0007669"/>
    <property type="project" value="UniProtKB-KW"/>
</dbReference>
<dbReference type="AlphaFoldDB" id="A0AA91SZT6"/>
<name>A0AA91SZT6_CLALS</name>
<dbReference type="InterPro" id="IPR012340">
    <property type="entry name" value="NA-bd_OB-fold"/>
</dbReference>
<feature type="binding site" evidence="4">
    <location>
        <position position="458"/>
    </location>
    <ligand>
        <name>S-adenosyl-L-methionine</name>
        <dbReference type="ChEBI" id="CHEBI:59789"/>
    </ligand>
</feature>
<evidence type="ECO:0000256" key="3">
    <source>
        <dbReference type="ARBA" id="ARBA00022691"/>
    </source>
</evidence>
<protein>
    <submittedName>
        <fullName evidence="7">tRNA (Uracil(54)-C(5))-methyltransferase</fullName>
    </submittedName>
</protein>
<dbReference type="InterPro" id="IPR002792">
    <property type="entry name" value="TRAM_dom"/>
</dbReference>
<keyword evidence="3 4" id="KW-0949">S-adenosyl-L-methionine</keyword>
<dbReference type="GO" id="GO:0008033">
    <property type="term" value="P:tRNA processing"/>
    <property type="evidence" value="ECO:0007669"/>
    <property type="project" value="InterPro"/>
</dbReference>
<dbReference type="OMA" id="HEQGNFR"/>
<sequence length="535" mass="60976">MTLFSILPKQLSNRCLQIRAASSYASLLKKKTKRGTTDKTSRDQILHLDITNFLREQTKTLDHVKIPEDLIFKFLFAKKSEQVDVQEVHILALTSEGEGLALIPRSSYYGESTSALYTVVKVPKTTVGDVVTIRLRRHHEFYAEADLTNVTGKRGKNAKRNDRLVVCQHFNECNGCQIQMISYEDQLKFKADVIQRAYRYFHPELKLEELHDFGFVVPSPLQYSYRTKLTPHAKVPRSLAKTDLPLAVGFDSIRKISPLVDIQNCPIAAPSINKTIPYLKERFQKTLEECLETGSKKKIDSNFLLRDSMQIDGETGSHEYVCLTRRNNVITEKIGEFLFQFEANEFFQNNRSILPTFLEFIKFHLSQIPGGYTHLIDAYCGSGFLGISLSDTLPQDGKVFGIEISKKSIAYAKHNAGINGLDRINKVQFVHGNSDSMFTDEQFLRSGVNSKDCVLLMNPSRKGSTEEFMAQLLEFKPKAIIYISCNVFSQARDLATFERLQRRSSVKYKVKTITGFDFYPQTKHVETVAILELEN</sequence>
<dbReference type="InterPro" id="IPR030390">
    <property type="entry name" value="MeTrfase_TrmA_AS"/>
</dbReference>
<dbReference type="EMBL" id="LYUB02000022">
    <property type="protein sequence ID" value="OVF05514.1"/>
    <property type="molecule type" value="Genomic_DNA"/>
</dbReference>
<proteinExistence type="inferred from homology"/>
<keyword evidence="1 4" id="KW-0489">Methyltransferase</keyword>
<accession>A0AA91SZT6</accession>
<evidence type="ECO:0000259" key="6">
    <source>
        <dbReference type="Pfam" id="PF01938"/>
    </source>
</evidence>
<evidence type="ECO:0000313" key="7">
    <source>
        <dbReference type="EMBL" id="OVF05514.1"/>
    </source>
</evidence>
<comment type="caution">
    <text evidence="7">The sequence shown here is derived from an EMBL/GenBank/DDBJ whole genome shotgun (WGS) entry which is preliminary data.</text>
</comment>
<evidence type="ECO:0000256" key="4">
    <source>
        <dbReference type="PROSITE-ProRule" id="PRU01024"/>
    </source>
</evidence>
<comment type="similarity">
    <text evidence="4">Belongs to the class I-like SAM-binding methyltransferase superfamily. RNA M5U methyltransferase family.</text>
</comment>
<keyword evidence="2 4" id="KW-0808">Transferase</keyword>
<dbReference type="SUPFAM" id="SSF53335">
    <property type="entry name" value="S-adenosyl-L-methionine-dependent methyltransferases"/>
    <property type="match status" value="1"/>
</dbReference>
<organism evidence="7 8">
    <name type="scientific">Clavispora lusitaniae</name>
    <name type="common">Candida lusitaniae</name>
    <dbReference type="NCBI Taxonomy" id="36911"/>
    <lineage>
        <taxon>Eukaryota</taxon>
        <taxon>Fungi</taxon>
        <taxon>Dikarya</taxon>
        <taxon>Ascomycota</taxon>
        <taxon>Saccharomycotina</taxon>
        <taxon>Pichiomycetes</taxon>
        <taxon>Metschnikowiaceae</taxon>
        <taxon>Clavispora</taxon>
    </lineage>
</organism>
<dbReference type="PROSITE" id="PS51687">
    <property type="entry name" value="SAM_MT_RNA_M5U"/>
    <property type="match status" value="1"/>
</dbReference>
<dbReference type="InterPro" id="IPR025795">
    <property type="entry name" value="tRNA_(uracil-5-)_MeTrfase"/>
</dbReference>
<dbReference type="Gene3D" id="3.40.50.150">
    <property type="entry name" value="Vaccinia Virus protein VP39"/>
    <property type="match status" value="2"/>
</dbReference>
<feature type="binding site" evidence="4">
    <location>
        <position position="403"/>
    </location>
    <ligand>
        <name>S-adenosyl-L-methionine</name>
        <dbReference type="ChEBI" id="CHEBI:59789"/>
    </ligand>
</feature>
<feature type="active site" evidence="5">
    <location>
        <position position="485"/>
    </location>
</feature>
<evidence type="ECO:0000256" key="5">
    <source>
        <dbReference type="PROSITE-ProRule" id="PRU10015"/>
    </source>
</evidence>
<dbReference type="PROSITE" id="PS01230">
    <property type="entry name" value="TRMA_1"/>
    <property type="match status" value="1"/>
</dbReference>
<evidence type="ECO:0000256" key="1">
    <source>
        <dbReference type="ARBA" id="ARBA00022603"/>
    </source>
</evidence>
<feature type="domain" description="TRAM" evidence="6">
    <location>
        <begin position="80"/>
        <end position="147"/>
    </location>
</feature>
<feature type="binding site" evidence="4">
    <location>
        <position position="348"/>
    </location>
    <ligand>
        <name>S-adenosyl-L-methionine</name>
        <dbReference type="ChEBI" id="CHEBI:59789"/>
    </ligand>
</feature>
<dbReference type="Proteomes" id="UP000195602">
    <property type="component" value="Unassembled WGS sequence"/>
</dbReference>
<feature type="binding site" evidence="4">
    <location>
        <position position="379"/>
    </location>
    <ligand>
        <name>S-adenosyl-L-methionine</name>
        <dbReference type="ChEBI" id="CHEBI:59789"/>
    </ligand>
</feature>
<dbReference type="GO" id="GO:0030697">
    <property type="term" value="F:tRNA (uracil(54)-C5)-methyltransferase activity, S-adenosyl methionine-dependent"/>
    <property type="evidence" value="ECO:0007669"/>
    <property type="project" value="InterPro"/>
</dbReference>
<dbReference type="KEGG" id="clus:A9F13_22g00572"/>
<evidence type="ECO:0000256" key="2">
    <source>
        <dbReference type="ARBA" id="ARBA00022679"/>
    </source>
</evidence>
<dbReference type="PANTHER" id="PTHR11061">
    <property type="entry name" value="RNA M5U METHYLTRANSFERASE"/>
    <property type="match status" value="1"/>
</dbReference>
<dbReference type="InterPro" id="IPR010280">
    <property type="entry name" value="U5_MeTrfase_fam"/>
</dbReference>
<dbReference type="Gene3D" id="2.40.50.140">
    <property type="entry name" value="Nucleic acid-binding proteins"/>
    <property type="match status" value="1"/>
</dbReference>
<dbReference type="Gene3D" id="2.40.50.1070">
    <property type="match status" value="1"/>
</dbReference>
<dbReference type="Pfam" id="PF01938">
    <property type="entry name" value="TRAM"/>
    <property type="match status" value="1"/>
</dbReference>
<evidence type="ECO:0000313" key="8">
    <source>
        <dbReference type="Proteomes" id="UP000195602"/>
    </source>
</evidence>